<keyword evidence="1" id="KW-1133">Transmembrane helix</keyword>
<dbReference type="EMBL" id="CACVAS010000047">
    <property type="protein sequence ID" value="CAA6806583.1"/>
    <property type="molecule type" value="Genomic_DNA"/>
</dbReference>
<evidence type="ECO:0000313" key="2">
    <source>
        <dbReference type="EMBL" id="CAA6806583.1"/>
    </source>
</evidence>
<feature type="transmembrane region" description="Helical" evidence="1">
    <location>
        <begin position="20"/>
        <end position="38"/>
    </location>
</feature>
<reference evidence="2" key="1">
    <citation type="submission" date="2020-01" db="EMBL/GenBank/DDBJ databases">
        <authorList>
            <person name="Meier V. D."/>
            <person name="Meier V D."/>
        </authorList>
    </citation>
    <scope>NUCLEOTIDE SEQUENCE</scope>
    <source>
        <strain evidence="2">HLG_WM_MAG_01</strain>
    </source>
</reference>
<keyword evidence="1" id="KW-0812">Transmembrane</keyword>
<protein>
    <submittedName>
        <fullName evidence="2">Uncharacterized protein</fullName>
    </submittedName>
</protein>
<proteinExistence type="predicted"/>
<dbReference type="AlphaFoldDB" id="A0A6S6S9N8"/>
<accession>A0A6S6S9N8</accession>
<keyword evidence="1" id="KW-0472">Membrane</keyword>
<organism evidence="2">
    <name type="scientific">uncultured Sulfurovum sp</name>
    <dbReference type="NCBI Taxonomy" id="269237"/>
    <lineage>
        <taxon>Bacteria</taxon>
        <taxon>Pseudomonadati</taxon>
        <taxon>Campylobacterota</taxon>
        <taxon>Epsilonproteobacteria</taxon>
        <taxon>Campylobacterales</taxon>
        <taxon>Sulfurovaceae</taxon>
        <taxon>Sulfurovum</taxon>
        <taxon>environmental samples</taxon>
    </lineage>
</organism>
<sequence>MTLNPNNFLQKRKAFALMEVLFATIIISLLIAALNYNLKDAKEMHNVKKELEFFDIMEGGIKQSFIQILNAYETVAQDDISTAKSTWSWGGTKMNNTSPLPTYVATNILRFNLDKNSLSTTEKNRLIENIVANFKKICKKNPETVSTQLDLYCPKLIGLNFTLGYSSTLGINIGSNIDPQEAPSVHVKYKRESASGIVTDVAYTDQTFIFSLEEIYSHRKNYSLRKMNTVRSALRAYSNSKMLKELSNTSPNGLNSIDDGFVPWYYTAFGKDTTKVRTHNCTTGCTNMKNSNFWLPTGSKRGEFTLNLINNLLNGDKQYAVDGFNNELFIHPIVNNCTAGSNLRTCSISMPTYPKDDYFTIGNPPYTAALYIQPRELLSNNSPEYSRMIISF</sequence>
<gene>
    <name evidence="2" type="ORF">HELGO_WM3203</name>
</gene>
<name>A0A6S6S9N8_9BACT</name>
<evidence type="ECO:0000256" key="1">
    <source>
        <dbReference type="SAM" id="Phobius"/>
    </source>
</evidence>